<reference evidence="2 3" key="1">
    <citation type="journal article" date="2016" name="Mol. Biol. Evol.">
        <title>Comparative Genomics of Early-Diverging Mushroom-Forming Fungi Provides Insights into the Origins of Lignocellulose Decay Capabilities.</title>
        <authorList>
            <person name="Nagy L.G."/>
            <person name="Riley R."/>
            <person name="Tritt A."/>
            <person name="Adam C."/>
            <person name="Daum C."/>
            <person name="Floudas D."/>
            <person name="Sun H."/>
            <person name="Yadav J.S."/>
            <person name="Pangilinan J."/>
            <person name="Larsson K.H."/>
            <person name="Matsuura K."/>
            <person name="Barry K."/>
            <person name="Labutti K."/>
            <person name="Kuo R."/>
            <person name="Ohm R.A."/>
            <person name="Bhattacharya S.S."/>
            <person name="Shirouzu T."/>
            <person name="Yoshinaga Y."/>
            <person name="Martin F.M."/>
            <person name="Grigoriev I.V."/>
            <person name="Hibbett D.S."/>
        </authorList>
    </citation>
    <scope>NUCLEOTIDE SEQUENCE [LARGE SCALE GENOMIC DNA]</scope>
    <source>
        <strain evidence="2 3">HHB12029</strain>
    </source>
</reference>
<dbReference type="EMBL" id="KV426031">
    <property type="protein sequence ID" value="KZV91253.1"/>
    <property type="molecule type" value="Genomic_DNA"/>
</dbReference>
<dbReference type="InParanoid" id="A0A165H036"/>
<evidence type="ECO:0000256" key="1">
    <source>
        <dbReference type="SAM" id="MobiDB-lite"/>
    </source>
</evidence>
<feature type="compositionally biased region" description="Low complexity" evidence="1">
    <location>
        <begin position="1"/>
        <end position="25"/>
    </location>
</feature>
<organism evidence="2 3">
    <name type="scientific">Exidia glandulosa HHB12029</name>
    <dbReference type="NCBI Taxonomy" id="1314781"/>
    <lineage>
        <taxon>Eukaryota</taxon>
        <taxon>Fungi</taxon>
        <taxon>Dikarya</taxon>
        <taxon>Basidiomycota</taxon>
        <taxon>Agaricomycotina</taxon>
        <taxon>Agaricomycetes</taxon>
        <taxon>Auriculariales</taxon>
        <taxon>Exidiaceae</taxon>
        <taxon>Exidia</taxon>
    </lineage>
</organism>
<accession>A0A165H036</accession>
<dbReference type="Proteomes" id="UP000077266">
    <property type="component" value="Unassembled WGS sequence"/>
</dbReference>
<feature type="compositionally biased region" description="Basic and acidic residues" evidence="1">
    <location>
        <begin position="53"/>
        <end position="62"/>
    </location>
</feature>
<keyword evidence="3" id="KW-1185">Reference proteome</keyword>
<proteinExistence type="predicted"/>
<feature type="region of interest" description="Disordered" evidence="1">
    <location>
        <begin position="1"/>
        <end position="82"/>
    </location>
</feature>
<dbReference type="AlphaFoldDB" id="A0A165H036"/>
<name>A0A165H036_EXIGL</name>
<feature type="compositionally biased region" description="Polar residues" evidence="1">
    <location>
        <begin position="63"/>
        <end position="82"/>
    </location>
</feature>
<evidence type="ECO:0000313" key="2">
    <source>
        <dbReference type="EMBL" id="KZV91253.1"/>
    </source>
</evidence>
<protein>
    <submittedName>
        <fullName evidence="2">Uncharacterized protein</fullName>
    </submittedName>
</protein>
<sequence length="142" mass="15658">MAGTTTTSTTSSVSSTSAIKATTASLRTENNEQARNHAYAGALSSGQAQTSGDDPHKDHNELDVQSSDSKPASYEQHTTSNHCTPTRRYRAWTYDAGKVHFCLACESYRFSYRGPIHRRLAPLRSLILSHRMPLQRASICAR</sequence>
<gene>
    <name evidence="2" type="ORF">EXIGLDRAFT_719537</name>
</gene>
<evidence type="ECO:0000313" key="3">
    <source>
        <dbReference type="Proteomes" id="UP000077266"/>
    </source>
</evidence>